<dbReference type="InterPro" id="IPR000086">
    <property type="entry name" value="NUDIX_hydrolase_dom"/>
</dbReference>
<proteinExistence type="inferred from homology"/>
<dbReference type="KEGG" id="tau:Tola_1384"/>
<accession>C4LEI2</accession>
<dbReference type="PROSITE" id="PS51462">
    <property type="entry name" value="NUDIX"/>
    <property type="match status" value="1"/>
</dbReference>
<reference evidence="10" key="1">
    <citation type="submission" date="2009-05" db="EMBL/GenBank/DDBJ databases">
        <title>Complete sequence of Tolumonas auensis DSM 9187.</title>
        <authorList>
            <consortium name="US DOE Joint Genome Institute"/>
            <person name="Lucas S."/>
            <person name="Copeland A."/>
            <person name="Lapidus A."/>
            <person name="Glavina del Rio T."/>
            <person name="Tice H."/>
            <person name="Bruce D."/>
            <person name="Goodwin L."/>
            <person name="Pitluck S."/>
            <person name="Chertkov O."/>
            <person name="Brettin T."/>
            <person name="Detter J.C."/>
            <person name="Han C."/>
            <person name="Larimer F."/>
            <person name="Land M."/>
            <person name="Hauser L."/>
            <person name="Kyrpides N."/>
            <person name="Mikhailova N."/>
            <person name="Spring S."/>
            <person name="Beller H."/>
        </authorList>
    </citation>
    <scope>NUCLEOTIDE SEQUENCE [LARGE SCALE GENOMIC DNA]</scope>
    <source>
        <strain evidence="10">DSM 9187 / TA4</strain>
    </source>
</reference>
<evidence type="ECO:0000313" key="9">
    <source>
        <dbReference type="EMBL" id="ACQ92999.1"/>
    </source>
</evidence>
<dbReference type="CDD" id="cd03426">
    <property type="entry name" value="NUDIX_CoAse_Nudt7"/>
    <property type="match status" value="1"/>
</dbReference>
<organism evidence="9 10">
    <name type="scientific">Tolumonas auensis (strain DSM 9187 / NBRC 110442 / TA 4)</name>
    <dbReference type="NCBI Taxonomy" id="595494"/>
    <lineage>
        <taxon>Bacteria</taxon>
        <taxon>Pseudomonadati</taxon>
        <taxon>Pseudomonadota</taxon>
        <taxon>Gammaproteobacteria</taxon>
        <taxon>Aeromonadales</taxon>
        <taxon>Aeromonadaceae</taxon>
        <taxon>Tolumonas</taxon>
    </lineage>
</organism>
<evidence type="ECO:0000256" key="4">
    <source>
        <dbReference type="ARBA" id="ARBA00022723"/>
    </source>
</evidence>
<dbReference type="PANTHER" id="PTHR12992">
    <property type="entry name" value="NUDIX HYDROLASE"/>
    <property type="match status" value="1"/>
</dbReference>
<dbReference type="GO" id="GO:0009132">
    <property type="term" value="P:nucleoside diphosphate metabolic process"/>
    <property type="evidence" value="ECO:0007669"/>
    <property type="project" value="InterPro"/>
</dbReference>
<dbReference type="InterPro" id="IPR000059">
    <property type="entry name" value="NUDIX_hydrolase_NudL_CS"/>
</dbReference>
<dbReference type="PANTHER" id="PTHR12992:SF11">
    <property type="entry name" value="MITOCHONDRIAL COENZYME A DIPHOSPHATASE NUDT8"/>
    <property type="match status" value="1"/>
</dbReference>
<evidence type="ECO:0000256" key="3">
    <source>
        <dbReference type="ARBA" id="ARBA00006506"/>
    </source>
</evidence>
<comment type="cofactor">
    <cofactor evidence="2">
        <name>Mg(2+)</name>
        <dbReference type="ChEBI" id="CHEBI:18420"/>
    </cofactor>
</comment>
<evidence type="ECO:0000259" key="8">
    <source>
        <dbReference type="PROSITE" id="PS51462"/>
    </source>
</evidence>
<dbReference type="SUPFAM" id="SSF55811">
    <property type="entry name" value="Nudix"/>
    <property type="match status" value="1"/>
</dbReference>
<dbReference type="RefSeq" id="WP_012729598.1">
    <property type="nucleotide sequence ID" value="NC_012691.1"/>
</dbReference>
<evidence type="ECO:0000256" key="6">
    <source>
        <dbReference type="ARBA" id="ARBA00022842"/>
    </source>
</evidence>
<keyword evidence="7" id="KW-0464">Manganese</keyword>
<dbReference type="EMBL" id="CP001616">
    <property type="protein sequence ID" value="ACQ92999.1"/>
    <property type="molecule type" value="Genomic_DNA"/>
</dbReference>
<keyword evidence="10" id="KW-1185">Reference proteome</keyword>
<evidence type="ECO:0000256" key="5">
    <source>
        <dbReference type="ARBA" id="ARBA00022801"/>
    </source>
</evidence>
<dbReference type="GO" id="GO:0000287">
    <property type="term" value="F:magnesium ion binding"/>
    <property type="evidence" value="ECO:0007669"/>
    <property type="project" value="InterPro"/>
</dbReference>
<keyword evidence="4" id="KW-0479">Metal-binding</keyword>
<dbReference type="HOGENOM" id="CLU_040940_5_2_6"/>
<dbReference type="Gene3D" id="3.90.79.10">
    <property type="entry name" value="Nucleoside Triphosphate Pyrophosphohydrolase"/>
    <property type="match status" value="1"/>
</dbReference>
<comment type="cofactor">
    <cofactor evidence="1">
        <name>Mn(2+)</name>
        <dbReference type="ChEBI" id="CHEBI:29035"/>
    </cofactor>
</comment>
<dbReference type="STRING" id="595494.Tola_1384"/>
<dbReference type="GO" id="GO:0010945">
    <property type="term" value="F:coenzyme A diphosphatase activity"/>
    <property type="evidence" value="ECO:0007669"/>
    <property type="project" value="InterPro"/>
</dbReference>
<protein>
    <submittedName>
        <fullName evidence="9">NUDIX hydrolase</fullName>
    </submittedName>
</protein>
<keyword evidence="6" id="KW-0460">Magnesium</keyword>
<evidence type="ECO:0000256" key="7">
    <source>
        <dbReference type="ARBA" id="ARBA00023211"/>
    </source>
</evidence>
<dbReference type="Pfam" id="PF00293">
    <property type="entry name" value="NUDIX"/>
    <property type="match status" value="1"/>
</dbReference>
<name>C4LEI2_TOLAT</name>
<comment type="similarity">
    <text evidence="3">Belongs to the Nudix hydrolase family. PCD1 subfamily.</text>
</comment>
<evidence type="ECO:0000256" key="2">
    <source>
        <dbReference type="ARBA" id="ARBA00001946"/>
    </source>
</evidence>
<sequence length="188" mass="21360">MNRTDHFLSRFMLQKHHGEQSSKAPETRDAAVIIPLISRAEGWSVLFTQRSWQLRHHPGQVCFPGGRKDTSDTSLQMTGLRELEEELGIPSHQIQIIGELTGGQTLSGYHIHPYLARLHHPFTVSPAKAEVEAVFELPLELLLDTSNYQSLIIQRNNKPHKIIGLTVDNWFIWGATAKMLYQLAKQYG</sequence>
<evidence type="ECO:0000256" key="1">
    <source>
        <dbReference type="ARBA" id="ARBA00001936"/>
    </source>
</evidence>
<gene>
    <name evidence="9" type="ordered locus">Tola_1384</name>
</gene>
<dbReference type="InterPro" id="IPR045121">
    <property type="entry name" value="CoAse"/>
</dbReference>
<keyword evidence="5 9" id="KW-0378">Hydrolase</keyword>
<reference evidence="9 10" key="2">
    <citation type="journal article" date="2011" name="Stand. Genomic Sci.">
        <title>Complete genome sequence of Tolumonas auensis type strain (TA 4).</title>
        <authorList>
            <person name="Chertkov O."/>
            <person name="Copeland A."/>
            <person name="Lucas S."/>
            <person name="Lapidus A."/>
            <person name="Berry K.W."/>
            <person name="Detter J.C."/>
            <person name="Del Rio T.G."/>
            <person name="Hammon N."/>
            <person name="Dalin E."/>
            <person name="Tice H."/>
            <person name="Pitluck S."/>
            <person name="Richardson P."/>
            <person name="Bruce D."/>
            <person name="Goodwin L."/>
            <person name="Han C."/>
            <person name="Tapia R."/>
            <person name="Saunders E."/>
            <person name="Schmutz J."/>
            <person name="Brettin T."/>
            <person name="Larimer F."/>
            <person name="Land M."/>
            <person name="Hauser L."/>
            <person name="Spring S."/>
            <person name="Rohde M."/>
            <person name="Kyrpides N.C."/>
            <person name="Ivanova N."/>
            <person name="Goker M."/>
            <person name="Beller H.R."/>
            <person name="Klenk H.P."/>
            <person name="Woyke T."/>
        </authorList>
    </citation>
    <scope>NUCLEOTIDE SEQUENCE [LARGE SCALE GENOMIC DNA]</scope>
    <source>
        <strain evidence="10">DSM 9187 / TA4</strain>
    </source>
</reference>
<dbReference type="NCBIfam" id="NF007980">
    <property type="entry name" value="PRK10707.1"/>
    <property type="match status" value="1"/>
</dbReference>
<dbReference type="AlphaFoldDB" id="C4LEI2"/>
<evidence type="ECO:0000313" key="10">
    <source>
        <dbReference type="Proteomes" id="UP000009073"/>
    </source>
</evidence>
<dbReference type="PROSITE" id="PS01293">
    <property type="entry name" value="NUDIX_COA"/>
    <property type="match status" value="1"/>
</dbReference>
<dbReference type="eggNOG" id="COG0494">
    <property type="taxonomic scope" value="Bacteria"/>
</dbReference>
<dbReference type="InterPro" id="IPR015797">
    <property type="entry name" value="NUDIX_hydrolase-like_dom_sf"/>
</dbReference>
<dbReference type="Proteomes" id="UP000009073">
    <property type="component" value="Chromosome"/>
</dbReference>
<feature type="domain" description="Nudix hydrolase" evidence="8">
    <location>
        <begin position="27"/>
        <end position="161"/>
    </location>
</feature>
<dbReference type="GO" id="GO:0030145">
    <property type="term" value="F:manganese ion binding"/>
    <property type="evidence" value="ECO:0007669"/>
    <property type="project" value="InterPro"/>
</dbReference>